<dbReference type="Proteomes" id="UP000828390">
    <property type="component" value="Unassembled WGS sequence"/>
</dbReference>
<reference evidence="1" key="1">
    <citation type="journal article" date="2019" name="bioRxiv">
        <title>The Genome of the Zebra Mussel, Dreissena polymorpha: A Resource for Invasive Species Research.</title>
        <authorList>
            <person name="McCartney M.A."/>
            <person name="Auch B."/>
            <person name="Kono T."/>
            <person name="Mallez S."/>
            <person name="Zhang Y."/>
            <person name="Obille A."/>
            <person name="Becker A."/>
            <person name="Abrahante J.E."/>
            <person name="Garbe J."/>
            <person name="Badalamenti J.P."/>
            <person name="Herman A."/>
            <person name="Mangelson H."/>
            <person name="Liachko I."/>
            <person name="Sullivan S."/>
            <person name="Sone E.D."/>
            <person name="Koren S."/>
            <person name="Silverstein K.A.T."/>
            <person name="Beckman K.B."/>
            <person name="Gohl D.M."/>
        </authorList>
    </citation>
    <scope>NUCLEOTIDE SEQUENCE</scope>
    <source>
        <strain evidence="1">Duluth1</strain>
        <tissue evidence="1">Whole animal</tissue>
    </source>
</reference>
<accession>A0A9D4MMN2</accession>
<evidence type="ECO:0000313" key="2">
    <source>
        <dbReference type="Proteomes" id="UP000828390"/>
    </source>
</evidence>
<sequence>MEIQEGTKTCSGLYRCRACGSIHLQLCGRIRDATTCSSAWKRRYGTDIPTQWYNENEHL</sequence>
<protein>
    <submittedName>
        <fullName evidence="1">Uncharacterized protein</fullName>
    </submittedName>
</protein>
<dbReference type="AlphaFoldDB" id="A0A9D4MMN2"/>
<organism evidence="1 2">
    <name type="scientific">Dreissena polymorpha</name>
    <name type="common">Zebra mussel</name>
    <name type="synonym">Mytilus polymorpha</name>
    <dbReference type="NCBI Taxonomy" id="45954"/>
    <lineage>
        <taxon>Eukaryota</taxon>
        <taxon>Metazoa</taxon>
        <taxon>Spiralia</taxon>
        <taxon>Lophotrochozoa</taxon>
        <taxon>Mollusca</taxon>
        <taxon>Bivalvia</taxon>
        <taxon>Autobranchia</taxon>
        <taxon>Heteroconchia</taxon>
        <taxon>Euheterodonta</taxon>
        <taxon>Imparidentia</taxon>
        <taxon>Neoheterodontei</taxon>
        <taxon>Myida</taxon>
        <taxon>Dreissenoidea</taxon>
        <taxon>Dreissenidae</taxon>
        <taxon>Dreissena</taxon>
    </lineage>
</organism>
<gene>
    <name evidence="1" type="ORF">DPMN_002347</name>
</gene>
<name>A0A9D4MMN2_DREPO</name>
<evidence type="ECO:0000313" key="1">
    <source>
        <dbReference type="EMBL" id="KAH3878454.1"/>
    </source>
</evidence>
<reference evidence="1" key="2">
    <citation type="submission" date="2020-11" db="EMBL/GenBank/DDBJ databases">
        <authorList>
            <person name="McCartney M.A."/>
            <person name="Auch B."/>
            <person name="Kono T."/>
            <person name="Mallez S."/>
            <person name="Becker A."/>
            <person name="Gohl D.M."/>
            <person name="Silverstein K.A.T."/>
            <person name="Koren S."/>
            <person name="Bechman K.B."/>
            <person name="Herman A."/>
            <person name="Abrahante J.E."/>
            <person name="Garbe J."/>
        </authorList>
    </citation>
    <scope>NUCLEOTIDE SEQUENCE</scope>
    <source>
        <strain evidence="1">Duluth1</strain>
        <tissue evidence="1">Whole animal</tissue>
    </source>
</reference>
<proteinExistence type="predicted"/>
<dbReference type="EMBL" id="JAIWYP010000001">
    <property type="protein sequence ID" value="KAH3878454.1"/>
    <property type="molecule type" value="Genomic_DNA"/>
</dbReference>
<comment type="caution">
    <text evidence="1">The sequence shown here is derived from an EMBL/GenBank/DDBJ whole genome shotgun (WGS) entry which is preliminary data.</text>
</comment>
<keyword evidence="2" id="KW-1185">Reference proteome</keyword>